<dbReference type="InterPro" id="IPR000184">
    <property type="entry name" value="Bac_surfAg_D15"/>
</dbReference>
<evidence type="ECO:0000256" key="2">
    <source>
        <dbReference type="ARBA" id="ARBA00023136"/>
    </source>
</evidence>
<dbReference type="InterPro" id="IPR010827">
    <property type="entry name" value="BamA/TamA_POTRA"/>
</dbReference>
<proteinExistence type="predicted"/>
<dbReference type="GO" id="GO:0019867">
    <property type="term" value="C:outer membrane"/>
    <property type="evidence" value="ECO:0007669"/>
    <property type="project" value="InterPro"/>
</dbReference>
<accession>T2G966</accession>
<dbReference type="RefSeq" id="WP_021759909.1">
    <property type="nucleotide sequence ID" value="NC_022444.1"/>
</dbReference>
<evidence type="ECO:0000259" key="4">
    <source>
        <dbReference type="Pfam" id="PF07244"/>
    </source>
</evidence>
<dbReference type="HOGENOM" id="CLU_018618_0_1_7"/>
<dbReference type="OrthoDB" id="9814535at2"/>
<reference evidence="6" key="2">
    <citation type="submission" date="2013-07" db="EMBL/GenBank/DDBJ databases">
        <authorList>
            <person name="Morais-Silva F.O."/>
            <person name="Rezende A.M."/>
            <person name="Pimentel C."/>
            <person name="Resende D.M."/>
            <person name="Santos C.I."/>
            <person name="Clemente C."/>
            <person name="de Oliveira L.M."/>
            <person name="da Silva S.M."/>
            <person name="Costa D.A."/>
            <person name="Varela-Raposo A."/>
            <person name="Horacio E.C.A."/>
            <person name="Matos M."/>
            <person name="Flores O."/>
            <person name="Ruiz J.C."/>
            <person name="Rodrigues-Pousada C."/>
        </authorList>
    </citation>
    <scope>NUCLEOTIDE SEQUENCE [LARGE SCALE GENOMIC DNA]</scope>
    <source>
        <strain evidence="6">ATCC 19364 / DSM 1382 / NCIMB 9332 / VKM B-1759</strain>
    </source>
</reference>
<dbReference type="Gene3D" id="3.10.20.310">
    <property type="entry name" value="membrane protein fhac"/>
    <property type="match status" value="1"/>
</dbReference>
<feature type="domain" description="POTRA" evidence="4">
    <location>
        <begin position="229"/>
        <end position="298"/>
    </location>
</feature>
<dbReference type="KEGG" id="dgg:DGI_1267"/>
<gene>
    <name evidence="5" type="ORF">DGI_1267</name>
</gene>
<feature type="domain" description="Bacterial surface antigen (D15)" evidence="3">
    <location>
        <begin position="329"/>
        <end position="627"/>
    </location>
</feature>
<dbReference type="Pfam" id="PF07244">
    <property type="entry name" value="POTRA"/>
    <property type="match status" value="1"/>
</dbReference>
<evidence type="ECO:0000313" key="6">
    <source>
        <dbReference type="Proteomes" id="UP000016587"/>
    </source>
</evidence>
<comment type="subcellular location">
    <subcellularLocation>
        <location evidence="1">Membrane</location>
    </subcellularLocation>
</comment>
<organism evidence="5 6">
    <name type="scientific">Megalodesulfovibrio gigas (strain ATCC 19364 / DSM 1382 / NCIMB 9332 / VKM B-1759)</name>
    <name type="common">Desulfovibrio gigas</name>
    <dbReference type="NCBI Taxonomy" id="1121448"/>
    <lineage>
        <taxon>Bacteria</taxon>
        <taxon>Pseudomonadati</taxon>
        <taxon>Thermodesulfobacteriota</taxon>
        <taxon>Desulfovibrionia</taxon>
        <taxon>Desulfovibrionales</taxon>
        <taxon>Desulfovibrionaceae</taxon>
        <taxon>Megalodesulfovibrio</taxon>
    </lineage>
</organism>
<sequence>MPTPRVSTSLRIALGWMLWAALVIASATSPGWCADLIQTDAATPSDNGNGDAPAITSYAVQLEGVSGDVAGLLTALSASESQKNAPVASVGLLRKRGEDDAATFKKALIARGHLNATVAVTVEQEQTPPVLRFGITPGPVYVLSKVEITLADQPGVDASASFPPLPGLGLVVGGPFQAKAVLDAQGQLTAQLRRTGYPYATAARPLVLASTTEPTVRVVYTLTPGPRATFGATRFEGLTSVKTSFLEDEPLWKPGDLYNHDLLRELEKRLARHNLFGAIGAMPAETPNADGSVDIIVTLGERKHRTVKGGAGYKSDVGASISLGWEHRNLFGGGERLALVLDVSMLESKALAEFEKPKFLRPDQSLKSSLEAKTEDTSAYEADSLTGKVLVEREFGERWRGSVGVAFRQADVLRDEARPEQDELKYSLASTPLALTYDSRDSVLDPTRGVLLAWMAEPFYSVGESTMSSDAFLKLETQARGFLTLLEKPRLVLAGRGTFGAFLGLPGEELPPVLRYYTGGGGSVRGYRYQTAGPMRGENPTGGSYLAEVSAEIRLRLTEDLGFVPFLDGGNVYDTLDDLSNGLLWGGGAGLRYATPIGPLRLDLAFPFEQRSTDDTFQVYVSVGQAF</sequence>
<dbReference type="STRING" id="1121448.DGI_1267"/>
<keyword evidence="2" id="KW-0472">Membrane</keyword>
<protein>
    <submittedName>
        <fullName evidence="5">Uncharacterized protein</fullName>
    </submittedName>
</protein>
<dbReference type="PANTHER" id="PTHR12815:SF42">
    <property type="entry name" value="BACTERIAL SURFACE ANTIGEN (D15) DOMAIN-CONTAINING PROTEIN"/>
    <property type="match status" value="1"/>
</dbReference>
<dbReference type="Pfam" id="PF01103">
    <property type="entry name" value="Omp85"/>
    <property type="match status" value="1"/>
</dbReference>
<dbReference type="Gene3D" id="2.40.160.50">
    <property type="entry name" value="membrane protein fhac: a member of the omp85/tpsb transporter family"/>
    <property type="match status" value="1"/>
</dbReference>
<evidence type="ECO:0000256" key="1">
    <source>
        <dbReference type="ARBA" id="ARBA00004370"/>
    </source>
</evidence>
<dbReference type="PANTHER" id="PTHR12815">
    <property type="entry name" value="SORTING AND ASSEMBLY MACHINERY SAMM50 PROTEIN FAMILY MEMBER"/>
    <property type="match status" value="1"/>
</dbReference>
<dbReference type="Proteomes" id="UP000016587">
    <property type="component" value="Chromosome"/>
</dbReference>
<dbReference type="PATRIC" id="fig|1121448.10.peg.1261"/>
<evidence type="ECO:0000313" key="5">
    <source>
        <dbReference type="EMBL" id="AGW13120.1"/>
    </source>
</evidence>
<dbReference type="InterPro" id="IPR039910">
    <property type="entry name" value="D15-like"/>
</dbReference>
<evidence type="ECO:0000259" key="3">
    <source>
        <dbReference type="Pfam" id="PF01103"/>
    </source>
</evidence>
<name>T2G966_MEGG1</name>
<reference evidence="5 6" key="1">
    <citation type="journal article" date="2013" name="J. Bacteriol.">
        <title>Roles of HynAB and Ech, the only two hydrogenases found in the model sulfate reducer Desulfovibrio gigas.</title>
        <authorList>
            <person name="Morais-Silva F.O."/>
            <person name="Santos C.I."/>
            <person name="Rodrigues R."/>
            <person name="Pereira I.A."/>
            <person name="Rodrigues-Pousada C."/>
        </authorList>
    </citation>
    <scope>NUCLEOTIDE SEQUENCE [LARGE SCALE GENOMIC DNA]</scope>
    <source>
        <strain evidence="6">ATCC 19364 / DSM 1382 / NCIMB 9332 / VKM B-1759</strain>
    </source>
</reference>
<keyword evidence="6" id="KW-1185">Reference proteome</keyword>
<dbReference type="AlphaFoldDB" id="T2G966"/>
<dbReference type="EMBL" id="CP006585">
    <property type="protein sequence ID" value="AGW13120.1"/>
    <property type="molecule type" value="Genomic_DNA"/>
</dbReference>
<dbReference type="eggNOG" id="COG0729">
    <property type="taxonomic scope" value="Bacteria"/>
</dbReference>